<name>A0A520S1F2_9GAMM</name>
<evidence type="ECO:0000256" key="6">
    <source>
        <dbReference type="ARBA" id="ARBA00023239"/>
    </source>
</evidence>
<dbReference type="EMBL" id="SHAG01000014">
    <property type="protein sequence ID" value="RZO76284.1"/>
    <property type="molecule type" value="Genomic_DNA"/>
</dbReference>
<dbReference type="HAMAP" id="MF_01013">
    <property type="entry name" value="HisF"/>
    <property type="match status" value="1"/>
</dbReference>
<dbReference type="EC" id="4.3.2.10" evidence="9"/>
<evidence type="ECO:0000313" key="11">
    <source>
        <dbReference type="EMBL" id="RZO76284.1"/>
    </source>
</evidence>
<evidence type="ECO:0000256" key="1">
    <source>
        <dbReference type="ARBA" id="ARBA00005091"/>
    </source>
</evidence>
<organism evidence="11 12">
    <name type="scientific">OM182 bacterium</name>
    <dbReference type="NCBI Taxonomy" id="2510334"/>
    <lineage>
        <taxon>Bacteria</taxon>
        <taxon>Pseudomonadati</taxon>
        <taxon>Pseudomonadota</taxon>
        <taxon>Gammaproteobacteria</taxon>
        <taxon>OMG group</taxon>
        <taxon>OM182 clade</taxon>
    </lineage>
</organism>
<comment type="subunit">
    <text evidence="3 9">Heterodimer of HisH and HisF.</text>
</comment>
<evidence type="ECO:0000256" key="7">
    <source>
        <dbReference type="ARBA" id="ARBA00025475"/>
    </source>
</evidence>
<dbReference type="InterPro" id="IPR004651">
    <property type="entry name" value="HisF"/>
</dbReference>
<feature type="active site" evidence="9">
    <location>
        <position position="130"/>
    </location>
</feature>
<dbReference type="Gene3D" id="3.20.20.70">
    <property type="entry name" value="Aldolase class I"/>
    <property type="match status" value="1"/>
</dbReference>
<dbReference type="InterPro" id="IPR011060">
    <property type="entry name" value="RibuloseP-bd_barrel"/>
</dbReference>
<keyword evidence="5 9" id="KW-0368">Histidine biosynthesis</keyword>
<evidence type="ECO:0000256" key="4">
    <source>
        <dbReference type="ARBA" id="ARBA00022605"/>
    </source>
</evidence>
<evidence type="ECO:0000256" key="10">
    <source>
        <dbReference type="RuleBase" id="RU003657"/>
    </source>
</evidence>
<evidence type="ECO:0000256" key="9">
    <source>
        <dbReference type="HAMAP-Rule" id="MF_01013"/>
    </source>
</evidence>
<dbReference type="CDD" id="cd04731">
    <property type="entry name" value="HisF"/>
    <property type="match status" value="1"/>
</dbReference>
<dbReference type="PANTHER" id="PTHR21235">
    <property type="entry name" value="IMIDAZOLE GLYCEROL PHOSPHATE SYNTHASE SUBUNIT HISF/H IGP SYNTHASE SUBUNIT HISF/H"/>
    <property type="match status" value="1"/>
</dbReference>
<dbReference type="UniPathway" id="UPA00031">
    <property type="reaction ID" value="UER00010"/>
</dbReference>
<dbReference type="GO" id="GO:0016829">
    <property type="term" value="F:lyase activity"/>
    <property type="evidence" value="ECO:0007669"/>
    <property type="project" value="UniProtKB-KW"/>
</dbReference>
<sequence>MLSKRIIGCLDVRNGNLAKSVKFVDTRDIGDPIEKAKQYYDDGLDELVFYDITASSDERNIMLDVVGQVARQVYIPLSVGGGIRSIDDAQKLLWAGAEKINVNSAAVMRPAIIAECAHAIGNQNTVLSMDIVKVVASRDLPSGYEIVINGGRKRMGIDALDWALKGEELGAGELVINSIDADGTRDGYEIALTRMIAEAVSIPVIASGGAGKPEHLYEVLTEGCADAALVASMLHYNEYKVSELKAYLNDRGVKMRMHY</sequence>
<evidence type="ECO:0000313" key="12">
    <source>
        <dbReference type="Proteomes" id="UP000316199"/>
    </source>
</evidence>
<dbReference type="NCBIfam" id="TIGR00735">
    <property type="entry name" value="hisF"/>
    <property type="match status" value="1"/>
</dbReference>
<comment type="function">
    <text evidence="7 9">IGPS catalyzes the conversion of PRFAR and glutamine to IGP, AICAR and glutamate. The HisF subunit catalyzes the cyclization activity that produces IGP and AICAR from PRFAR using the ammonia provided by the HisH subunit.</text>
</comment>
<dbReference type="InterPro" id="IPR006062">
    <property type="entry name" value="His_biosynth"/>
</dbReference>
<comment type="similarity">
    <text evidence="2 9 10">Belongs to the HisA/HisF family.</text>
</comment>
<comment type="subcellular location">
    <subcellularLocation>
        <location evidence="9">Cytoplasm</location>
    </subcellularLocation>
</comment>
<dbReference type="InterPro" id="IPR050064">
    <property type="entry name" value="IGPS_HisA/HisF"/>
</dbReference>
<feature type="active site" evidence="9">
    <location>
        <position position="11"/>
    </location>
</feature>
<dbReference type="InterPro" id="IPR013785">
    <property type="entry name" value="Aldolase_TIM"/>
</dbReference>
<evidence type="ECO:0000256" key="5">
    <source>
        <dbReference type="ARBA" id="ARBA00023102"/>
    </source>
</evidence>
<evidence type="ECO:0000256" key="8">
    <source>
        <dbReference type="ARBA" id="ARBA00047838"/>
    </source>
</evidence>
<reference evidence="11 12" key="1">
    <citation type="submission" date="2019-02" db="EMBL/GenBank/DDBJ databases">
        <title>Prokaryotic population dynamics and viral predation in marine succession experiment using metagenomics: the confinement effect.</title>
        <authorList>
            <person name="Haro-Moreno J.M."/>
            <person name="Rodriguez-Valera F."/>
            <person name="Lopez-Perez M."/>
        </authorList>
    </citation>
    <scope>NUCLEOTIDE SEQUENCE [LARGE SCALE GENOMIC DNA]</scope>
    <source>
        <strain evidence="11">MED-G157</strain>
    </source>
</reference>
<dbReference type="SUPFAM" id="SSF51366">
    <property type="entry name" value="Ribulose-phoshate binding barrel"/>
    <property type="match status" value="1"/>
</dbReference>
<protein>
    <recommendedName>
        <fullName evidence="9">Imidazole glycerol phosphate synthase subunit HisF</fullName>
        <ecNumber evidence="9">4.3.2.10</ecNumber>
    </recommendedName>
    <alternativeName>
        <fullName evidence="9">IGP synthase cyclase subunit</fullName>
    </alternativeName>
    <alternativeName>
        <fullName evidence="9">IGP synthase subunit HisF</fullName>
    </alternativeName>
    <alternativeName>
        <fullName evidence="9">ImGP synthase subunit HisF</fullName>
        <shortName evidence="9">IGPS subunit HisF</shortName>
    </alternativeName>
</protein>
<accession>A0A520S1F2</accession>
<evidence type="ECO:0000256" key="2">
    <source>
        <dbReference type="ARBA" id="ARBA00009667"/>
    </source>
</evidence>
<dbReference type="PANTHER" id="PTHR21235:SF2">
    <property type="entry name" value="IMIDAZOLE GLYCEROL PHOSPHATE SYNTHASE HISHF"/>
    <property type="match status" value="1"/>
</dbReference>
<gene>
    <name evidence="9 11" type="primary">hisF</name>
    <name evidence="11" type="ORF">EVA68_04720</name>
</gene>
<comment type="pathway">
    <text evidence="1 9">Amino-acid biosynthesis; L-histidine biosynthesis; L-histidine from 5-phospho-alpha-D-ribose 1-diphosphate: step 5/9.</text>
</comment>
<proteinExistence type="inferred from homology"/>
<comment type="catalytic activity">
    <reaction evidence="8 9">
        <text>5-[(5-phospho-1-deoxy-D-ribulos-1-ylimino)methylamino]-1-(5-phospho-beta-D-ribosyl)imidazole-4-carboxamide + L-glutamine = D-erythro-1-(imidazol-4-yl)glycerol 3-phosphate + 5-amino-1-(5-phospho-beta-D-ribosyl)imidazole-4-carboxamide + L-glutamate + H(+)</text>
        <dbReference type="Rhea" id="RHEA:24793"/>
        <dbReference type="ChEBI" id="CHEBI:15378"/>
        <dbReference type="ChEBI" id="CHEBI:29985"/>
        <dbReference type="ChEBI" id="CHEBI:58278"/>
        <dbReference type="ChEBI" id="CHEBI:58359"/>
        <dbReference type="ChEBI" id="CHEBI:58475"/>
        <dbReference type="ChEBI" id="CHEBI:58525"/>
        <dbReference type="EC" id="4.3.2.10"/>
    </reaction>
</comment>
<dbReference type="GO" id="GO:0000105">
    <property type="term" value="P:L-histidine biosynthetic process"/>
    <property type="evidence" value="ECO:0007669"/>
    <property type="project" value="UniProtKB-UniRule"/>
</dbReference>
<keyword evidence="6 9" id="KW-0456">Lyase</keyword>
<keyword evidence="9" id="KW-0963">Cytoplasm</keyword>
<keyword evidence="4 9" id="KW-0028">Amino-acid biosynthesis</keyword>
<dbReference type="Proteomes" id="UP000316199">
    <property type="component" value="Unassembled WGS sequence"/>
</dbReference>
<evidence type="ECO:0000256" key="3">
    <source>
        <dbReference type="ARBA" id="ARBA00011152"/>
    </source>
</evidence>
<dbReference type="GO" id="GO:0000107">
    <property type="term" value="F:imidazoleglycerol-phosphate synthase activity"/>
    <property type="evidence" value="ECO:0007669"/>
    <property type="project" value="UniProtKB-UniRule"/>
</dbReference>
<dbReference type="Pfam" id="PF00977">
    <property type="entry name" value="His_biosynth"/>
    <property type="match status" value="1"/>
</dbReference>
<dbReference type="GO" id="GO:0005737">
    <property type="term" value="C:cytoplasm"/>
    <property type="evidence" value="ECO:0007669"/>
    <property type="project" value="UniProtKB-SubCell"/>
</dbReference>
<comment type="caution">
    <text evidence="11">The sequence shown here is derived from an EMBL/GenBank/DDBJ whole genome shotgun (WGS) entry which is preliminary data.</text>
</comment>
<dbReference type="AlphaFoldDB" id="A0A520S1F2"/>